<keyword evidence="2" id="KW-1185">Reference proteome</keyword>
<dbReference type="InParanoid" id="A0A2T3AFY4"/>
<reference evidence="1 2" key="1">
    <citation type="journal article" date="2018" name="Mycol. Prog.">
        <title>Coniella lustricola, a new species from submerged detritus.</title>
        <authorList>
            <person name="Raudabaugh D.B."/>
            <person name="Iturriaga T."/>
            <person name="Carver A."/>
            <person name="Mondo S."/>
            <person name="Pangilinan J."/>
            <person name="Lipzen A."/>
            <person name="He G."/>
            <person name="Amirebrahimi M."/>
            <person name="Grigoriev I.V."/>
            <person name="Miller A.N."/>
        </authorList>
    </citation>
    <scope>NUCLEOTIDE SEQUENCE [LARGE SCALE GENOMIC DNA]</scope>
    <source>
        <strain evidence="1 2">B22-T-1</strain>
    </source>
</reference>
<evidence type="ECO:0000313" key="2">
    <source>
        <dbReference type="Proteomes" id="UP000241462"/>
    </source>
</evidence>
<dbReference type="Proteomes" id="UP000241462">
    <property type="component" value="Unassembled WGS sequence"/>
</dbReference>
<organism evidence="1 2">
    <name type="scientific">Coniella lustricola</name>
    <dbReference type="NCBI Taxonomy" id="2025994"/>
    <lineage>
        <taxon>Eukaryota</taxon>
        <taxon>Fungi</taxon>
        <taxon>Dikarya</taxon>
        <taxon>Ascomycota</taxon>
        <taxon>Pezizomycotina</taxon>
        <taxon>Sordariomycetes</taxon>
        <taxon>Sordariomycetidae</taxon>
        <taxon>Diaporthales</taxon>
        <taxon>Schizoparmaceae</taxon>
        <taxon>Coniella</taxon>
    </lineage>
</organism>
<accession>A0A2T3AFY4</accession>
<proteinExistence type="predicted"/>
<sequence length="94" mass="9952">MCVCVCVCGLWREQGGQGGAFTAVHSRLVHLCDCFACFACLRACVRACVRSVFCCPSTAASVGLAVGVWPSTGNSAYALVACLLEEQTCWLQPK</sequence>
<protein>
    <submittedName>
        <fullName evidence="1">Uncharacterized protein</fullName>
    </submittedName>
</protein>
<name>A0A2T3AFY4_9PEZI</name>
<evidence type="ECO:0000313" key="1">
    <source>
        <dbReference type="EMBL" id="PSR97108.1"/>
    </source>
</evidence>
<dbReference type="EMBL" id="KZ678394">
    <property type="protein sequence ID" value="PSR97108.1"/>
    <property type="molecule type" value="Genomic_DNA"/>
</dbReference>
<gene>
    <name evidence="1" type="ORF">BD289DRAFT_426431</name>
</gene>
<dbReference type="AlphaFoldDB" id="A0A2T3AFY4"/>